<keyword evidence="4" id="KW-0413">Isomerase</keyword>
<dbReference type="EC" id="5.2.1.8" evidence="1"/>
<dbReference type="Gene3D" id="1.20.120.290">
    <property type="entry name" value="Oxygen-evolving enhancer protein 3 (PsbQ), four-helix up-down bundle"/>
    <property type="match status" value="1"/>
</dbReference>
<keyword evidence="3" id="KW-0697">Rotamase</keyword>
<gene>
    <name evidence="6" type="ORF">RMAR00112_LOCUS17301</name>
    <name evidence="7" type="ORF">RMAR00112_LOCUS17303</name>
</gene>
<evidence type="ECO:0000313" key="6">
    <source>
        <dbReference type="EMBL" id="CAE0049303.1"/>
    </source>
</evidence>
<protein>
    <recommendedName>
        <fullName evidence="1">peptidylprolyl isomerase</fullName>
        <ecNumber evidence="1">5.2.1.8</ecNumber>
    </recommendedName>
</protein>
<dbReference type="InterPro" id="IPR023222">
    <property type="entry name" value="PsbQ-like_dom_sf"/>
</dbReference>
<evidence type="ECO:0000256" key="3">
    <source>
        <dbReference type="ARBA" id="ARBA00023110"/>
    </source>
</evidence>
<proteinExistence type="predicted"/>
<dbReference type="EMBL" id="HBHW01022572">
    <property type="protein sequence ID" value="CAE0049305.1"/>
    <property type="molecule type" value="Transcribed_RNA"/>
</dbReference>
<evidence type="ECO:0000256" key="2">
    <source>
        <dbReference type="ARBA" id="ARBA00023078"/>
    </source>
</evidence>
<dbReference type="EMBL" id="HBHW01022570">
    <property type="protein sequence ID" value="CAE0049303.1"/>
    <property type="molecule type" value="Transcribed_RNA"/>
</dbReference>
<dbReference type="PANTHER" id="PTHR43246">
    <property type="entry name" value="PEPTIDYL-PROLYL CIS-TRANS ISOMERASE CYP38, CHLOROPLASTIC"/>
    <property type="match status" value="1"/>
</dbReference>
<dbReference type="InterPro" id="IPR002130">
    <property type="entry name" value="Cyclophilin-type_PPIase_dom"/>
</dbReference>
<keyword evidence="2" id="KW-0793">Thylakoid</keyword>
<dbReference type="AlphaFoldDB" id="A0A7S2ZSL5"/>
<dbReference type="InterPro" id="IPR029000">
    <property type="entry name" value="Cyclophilin-like_dom_sf"/>
</dbReference>
<accession>A0A7S2ZSL5</accession>
<dbReference type="InterPro" id="IPR044665">
    <property type="entry name" value="E_coli_cyclophilin_A-like"/>
</dbReference>
<dbReference type="PROSITE" id="PS50072">
    <property type="entry name" value="CSA_PPIASE_2"/>
    <property type="match status" value="1"/>
</dbReference>
<dbReference type="SUPFAM" id="SSF50891">
    <property type="entry name" value="Cyclophilin-like"/>
    <property type="match status" value="1"/>
</dbReference>
<feature type="domain" description="PPIase cyclophilin-type" evidence="5">
    <location>
        <begin position="259"/>
        <end position="402"/>
    </location>
</feature>
<name>A0A7S2ZSL5_9RHOD</name>
<organism evidence="6">
    <name type="scientific">Rhodosorus marinus</name>
    <dbReference type="NCBI Taxonomy" id="101924"/>
    <lineage>
        <taxon>Eukaryota</taxon>
        <taxon>Rhodophyta</taxon>
        <taxon>Stylonematophyceae</taxon>
        <taxon>Stylonematales</taxon>
        <taxon>Stylonemataceae</taxon>
        <taxon>Rhodosorus</taxon>
    </lineage>
</organism>
<sequence length="423" mass="45814">MVLGFCPPWTGLSSGSKSSCGKSICSEVAGVAASICLGVGLATLPVDVHHASASVLSEDTLFRRYIVTNGEALLRYSLPLGPAEDKLEIRKLQRILEDIDIDLRSKGPIALRSAKKDIENIQAALAPGKQLNLALDVPRAKREKAFEEIQGIASDVDLMSKAFDAEVKRKNSSKGSFRRVSVDIPRESALAHVANIETMMAPSQLPYRIPSRYKELPRLVGRASVDLEVRKGNDSSFMTKDGKKEESIVLTAIVDGYSAPLSAGNFVDLVSRGHYDGEVIVNRMRGLFVLTGGEGGFIENGKRREIPLELKLDGDPSPLWGETLDQAGLSEVPLSIPPSAYGAIAFVHSEGNPNDGSSQFCFYIKDPRSMEARSRYGGIENGNVSTFGYVVGNEQYLSQLEKGDVIVKARVGSGLENLRRSES</sequence>
<reference evidence="6" key="1">
    <citation type="submission" date="2021-01" db="EMBL/GenBank/DDBJ databases">
        <authorList>
            <person name="Corre E."/>
            <person name="Pelletier E."/>
            <person name="Niang G."/>
            <person name="Scheremetjew M."/>
            <person name="Finn R."/>
            <person name="Kale V."/>
            <person name="Holt S."/>
            <person name="Cochrane G."/>
            <person name="Meng A."/>
            <person name="Brown T."/>
            <person name="Cohen L."/>
        </authorList>
    </citation>
    <scope>NUCLEOTIDE SEQUENCE</scope>
    <source>
        <strain evidence="6">CCMP 769</strain>
    </source>
</reference>
<dbReference type="GO" id="GO:0003755">
    <property type="term" value="F:peptidyl-prolyl cis-trans isomerase activity"/>
    <property type="evidence" value="ECO:0007669"/>
    <property type="project" value="UniProtKB-KW"/>
</dbReference>
<dbReference type="Gene3D" id="2.40.100.10">
    <property type="entry name" value="Cyclophilin-like"/>
    <property type="match status" value="1"/>
</dbReference>
<evidence type="ECO:0000313" key="7">
    <source>
        <dbReference type="EMBL" id="CAE0049305.1"/>
    </source>
</evidence>
<dbReference type="Pfam" id="PF00160">
    <property type="entry name" value="Pro_isomerase"/>
    <property type="match status" value="1"/>
</dbReference>
<evidence type="ECO:0000256" key="1">
    <source>
        <dbReference type="ARBA" id="ARBA00013194"/>
    </source>
</evidence>
<dbReference type="InterPro" id="IPR048563">
    <property type="entry name" value="CYP38_PsbQ-like"/>
</dbReference>
<dbReference type="Pfam" id="PF21329">
    <property type="entry name" value="CYP38_PsbQ-like"/>
    <property type="match status" value="1"/>
</dbReference>
<evidence type="ECO:0000256" key="4">
    <source>
        <dbReference type="ARBA" id="ARBA00023235"/>
    </source>
</evidence>
<evidence type="ECO:0000259" key="5">
    <source>
        <dbReference type="PROSITE" id="PS50072"/>
    </source>
</evidence>